<feature type="domain" description="RdRp catalytic" evidence="5">
    <location>
        <begin position="265"/>
        <end position="377"/>
    </location>
</feature>
<dbReference type="CDD" id="cd23253">
    <property type="entry name" value="Closteroviridae_RdRp"/>
    <property type="match status" value="1"/>
</dbReference>
<keyword evidence="4" id="KW-0693">Viral RNA replication</keyword>
<dbReference type="KEGG" id="vg:24403523"/>
<proteinExistence type="predicted"/>
<dbReference type="GO" id="GO:0006351">
    <property type="term" value="P:DNA-templated transcription"/>
    <property type="evidence" value="ECO:0007669"/>
    <property type="project" value="InterPro"/>
</dbReference>
<dbReference type="SUPFAM" id="SSF56672">
    <property type="entry name" value="DNA/RNA polymerases"/>
    <property type="match status" value="1"/>
</dbReference>
<dbReference type="InterPro" id="IPR007094">
    <property type="entry name" value="RNA-dir_pol_PSvirus"/>
</dbReference>
<organism evidence="6 7">
    <name type="scientific">Areca palm velarivirus 1</name>
    <dbReference type="NCBI Taxonomy" id="1654603"/>
    <lineage>
        <taxon>Viruses</taxon>
        <taxon>Riboviria</taxon>
        <taxon>Orthornavirae</taxon>
        <taxon>Kitrinoviricota</taxon>
        <taxon>Alsuviricetes</taxon>
        <taxon>Martellivirales</taxon>
        <taxon>Closteroviridae</taxon>
        <taxon>Velarivirus</taxon>
        <taxon>Velarivirus arecae</taxon>
    </lineage>
</organism>
<dbReference type="RefSeq" id="YP_009140432.1">
    <property type="nucleotide sequence ID" value="NC_027121.1"/>
</dbReference>
<evidence type="ECO:0000313" key="7">
    <source>
        <dbReference type="Proteomes" id="UP000201382"/>
    </source>
</evidence>
<keyword evidence="2" id="KW-0808">Transferase</keyword>
<evidence type="ECO:0000256" key="3">
    <source>
        <dbReference type="ARBA" id="ARBA00022695"/>
    </source>
</evidence>
<evidence type="ECO:0000256" key="4">
    <source>
        <dbReference type="ARBA" id="ARBA00022953"/>
    </source>
</evidence>
<evidence type="ECO:0000313" key="6">
    <source>
        <dbReference type="EMBL" id="AKI28605.1"/>
    </source>
</evidence>
<sequence>DRFELHLDATPLSLGKARPSLSNIYAVRDFMDLVFPQMPAYNFIHRTLSFEYGDFSIPFCEDLRVRESKSKAYRPNTYLLPNLLGKGERSRPNTWRQVLLSLSNRNFAAPNINENLDVEHISKILFTAFLKCLRKDRSSEYFESIVPDIHKIDEWLTTRDSRKYANVLKSLDTTPWPTLIQNMKLMVKGDIKPKLDVGHFGKYSPTANIVYFEHMINMFFSPIFLEIFGRIKYCLNDNIILYCGLNLDDLSKLIKSKLRQPLDTYHFCELDFSKFDKSQGQVIKFYEALVYKFFNFSGNEYDNFALSEFFCNATASCGVNVDLFCQRRTGSPNTWLSNTITTLAMLASVYDFADFDCILVSGDDSLIISKDPIPNKSLDLNEMFGMECKYLPNPTPYFCSKFIIQVDEEIVIVPDLVRLYEKLSNPISTFDKEHPTLLRERFTSYRDLLDAYFDDTTYLKMDSYLTKRYNIPEFSGYAAFCFVHVLFSSVKNFTKLLYSDHEVLI</sequence>
<dbReference type="EMBL" id="KR349464">
    <property type="protein sequence ID" value="AKI28605.1"/>
    <property type="molecule type" value="Genomic_RNA"/>
</dbReference>
<accession>A0A0G2UG82</accession>
<dbReference type="GO" id="GO:0003723">
    <property type="term" value="F:RNA binding"/>
    <property type="evidence" value="ECO:0007669"/>
    <property type="project" value="InterPro"/>
</dbReference>
<evidence type="ECO:0000259" key="5">
    <source>
        <dbReference type="PROSITE" id="PS50507"/>
    </source>
</evidence>
<reference evidence="6 7" key="1">
    <citation type="submission" date="2015-04" db="EMBL/GenBank/DDBJ databases">
        <title>Complete genome sequence of a novel Velarivirus infecting areca palm in China.</title>
        <authorList>
            <person name="Yu H."/>
        </authorList>
    </citation>
    <scope>NUCLEOTIDE SEQUENCE [LARGE SCALE GENOMIC DNA]</scope>
    <source>
        <strain evidence="6">APV1_HN</strain>
    </source>
</reference>
<dbReference type="GO" id="GO:0003968">
    <property type="term" value="F:RNA-directed RNA polymerase activity"/>
    <property type="evidence" value="ECO:0007669"/>
    <property type="project" value="UniProtKB-KW"/>
</dbReference>
<dbReference type="InterPro" id="IPR043502">
    <property type="entry name" value="DNA/RNA_pol_sf"/>
</dbReference>
<feature type="non-terminal residue" evidence="6">
    <location>
        <position position="1"/>
    </location>
</feature>
<name>A0A0G2UG82_9CLOS</name>
<dbReference type="GeneID" id="24403523"/>
<dbReference type="InterPro" id="IPR001788">
    <property type="entry name" value="RNA-dep_RNA_pol_alsuvir"/>
</dbReference>
<evidence type="ECO:0000256" key="2">
    <source>
        <dbReference type="ARBA" id="ARBA00022679"/>
    </source>
</evidence>
<dbReference type="Proteomes" id="UP000201382">
    <property type="component" value="Segment"/>
</dbReference>
<dbReference type="PROSITE" id="PS50507">
    <property type="entry name" value="RDRP_SSRNA_POS"/>
    <property type="match status" value="1"/>
</dbReference>
<keyword evidence="3" id="KW-0548">Nucleotidyltransferase</keyword>
<dbReference type="Pfam" id="PF00978">
    <property type="entry name" value="RdRP_2"/>
    <property type="match status" value="1"/>
</dbReference>
<dbReference type="GO" id="GO:0039694">
    <property type="term" value="P:viral RNA genome replication"/>
    <property type="evidence" value="ECO:0007669"/>
    <property type="project" value="InterPro"/>
</dbReference>
<dbReference type="OrthoDB" id="2873at10239"/>
<protein>
    <submittedName>
        <fullName evidence="6">RNA-dependent RNA polymerase</fullName>
    </submittedName>
</protein>
<keyword evidence="7" id="KW-1185">Reference proteome</keyword>
<evidence type="ECO:0000256" key="1">
    <source>
        <dbReference type="ARBA" id="ARBA00022484"/>
    </source>
</evidence>
<dbReference type="InterPro" id="IPR047308">
    <property type="entry name" value="Closteroviridae_RdRp"/>
</dbReference>
<keyword evidence="1 6" id="KW-0696">RNA-directed RNA polymerase</keyword>